<dbReference type="PANTHER" id="PTHR30163:SF8">
    <property type="entry name" value="LYTIC MUREIN TRANSGLYCOSYLASE"/>
    <property type="match status" value="1"/>
</dbReference>
<feature type="signal peptide" evidence="2">
    <location>
        <begin position="1"/>
        <end position="22"/>
    </location>
</feature>
<dbReference type="SUPFAM" id="SSF53955">
    <property type="entry name" value="Lysozyme-like"/>
    <property type="match status" value="1"/>
</dbReference>
<dbReference type="Pfam" id="PF13406">
    <property type="entry name" value="SLT_2"/>
    <property type="match status" value="1"/>
</dbReference>
<dbReference type="EMBL" id="JACIFP010000001">
    <property type="protein sequence ID" value="MBB4133732.1"/>
    <property type="molecule type" value="Genomic_DNA"/>
</dbReference>
<dbReference type="InterPro" id="IPR031304">
    <property type="entry name" value="SLT_2"/>
</dbReference>
<dbReference type="GO" id="GO:0009253">
    <property type="term" value="P:peptidoglycan catabolic process"/>
    <property type="evidence" value="ECO:0007669"/>
    <property type="project" value="TreeGrafter"/>
</dbReference>
<dbReference type="Proteomes" id="UP000551501">
    <property type="component" value="Unassembled WGS sequence"/>
</dbReference>
<keyword evidence="5" id="KW-1185">Reference proteome</keyword>
<feature type="compositionally biased region" description="Low complexity" evidence="1">
    <location>
        <begin position="53"/>
        <end position="73"/>
    </location>
</feature>
<evidence type="ECO:0000313" key="4">
    <source>
        <dbReference type="EMBL" id="MBB4133732.1"/>
    </source>
</evidence>
<dbReference type="InterPro" id="IPR043426">
    <property type="entry name" value="MltB-like"/>
</dbReference>
<proteinExistence type="predicted"/>
<reference evidence="4 5" key="1">
    <citation type="submission" date="2020-08" db="EMBL/GenBank/DDBJ databases">
        <title>Sequencing the genomes of 1000 actinobacteria strains.</title>
        <authorList>
            <person name="Klenk H.-P."/>
        </authorList>
    </citation>
    <scope>NUCLEOTIDE SEQUENCE [LARGE SCALE GENOMIC DNA]</scope>
    <source>
        <strain evidence="4 5">DSM 45298</strain>
    </source>
</reference>
<name>A0A840EPW5_9ACTN</name>
<evidence type="ECO:0000259" key="3">
    <source>
        <dbReference type="Pfam" id="PF13406"/>
    </source>
</evidence>
<comment type="caution">
    <text evidence="4">The sequence shown here is derived from an EMBL/GenBank/DDBJ whole genome shotgun (WGS) entry which is preliminary data.</text>
</comment>
<gene>
    <name evidence="4" type="ORF">BKA16_000284</name>
</gene>
<protein>
    <submittedName>
        <fullName evidence="4">Membrane-bound lytic murein transglycosylase B</fullName>
    </submittedName>
</protein>
<organism evidence="4 5">
    <name type="scientific">Gordonia humi</name>
    <dbReference type="NCBI Taxonomy" id="686429"/>
    <lineage>
        <taxon>Bacteria</taxon>
        <taxon>Bacillati</taxon>
        <taxon>Actinomycetota</taxon>
        <taxon>Actinomycetes</taxon>
        <taxon>Mycobacteriales</taxon>
        <taxon>Gordoniaceae</taxon>
        <taxon>Gordonia</taxon>
    </lineage>
</organism>
<dbReference type="CDD" id="cd13399">
    <property type="entry name" value="Slt35-like"/>
    <property type="match status" value="1"/>
</dbReference>
<feature type="region of interest" description="Disordered" evidence="1">
    <location>
        <begin position="53"/>
        <end position="90"/>
    </location>
</feature>
<dbReference type="Gene3D" id="1.10.530.10">
    <property type="match status" value="1"/>
</dbReference>
<evidence type="ECO:0000256" key="2">
    <source>
        <dbReference type="SAM" id="SignalP"/>
    </source>
</evidence>
<dbReference type="InterPro" id="IPR023346">
    <property type="entry name" value="Lysozyme-like_dom_sf"/>
</dbReference>
<sequence>MSPKRKQTLTAAFIAAGLVPLAGSLIGASGTTDTTTAAPAPVNVADVSTVAAPAAPETAPAHTAAPSTTTAAKTRTELTKPAPKLPKSVTSGDVPRINFAAYRDAEKTMAHTDRRCHIDWRLIAGIGRVESHHADLGATDRHGTLRTPIYGPTLDGSLDGNRVVADTDGGKLDGDSTYDRAVGPMQFLPATWKQYAADGNGDGEADPQNVFDAALTTARYLCDEGLDLRKAADRVTAVLRYNNSMDYVSDVLGFARSY</sequence>
<dbReference type="PANTHER" id="PTHR30163">
    <property type="entry name" value="MEMBRANE-BOUND LYTIC MUREIN TRANSGLYCOSYLASE B"/>
    <property type="match status" value="1"/>
</dbReference>
<keyword evidence="2" id="KW-0732">Signal</keyword>
<feature type="chain" id="PRO_5038657694" evidence="2">
    <location>
        <begin position="23"/>
        <end position="258"/>
    </location>
</feature>
<accession>A0A840EPW5</accession>
<feature type="domain" description="Transglycosylase SLT" evidence="3">
    <location>
        <begin position="178"/>
        <end position="225"/>
    </location>
</feature>
<dbReference type="AlphaFoldDB" id="A0A840EPW5"/>
<evidence type="ECO:0000313" key="5">
    <source>
        <dbReference type="Proteomes" id="UP000551501"/>
    </source>
</evidence>
<evidence type="ECO:0000256" key="1">
    <source>
        <dbReference type="SAM" id="MobiDB-lite"/>
    </source>
</evidence>
<dbReference type="GO" id="GO:0008933">
    <property type="term" value="F:peptidoglycan lytic transglycosylase activity"/>
    <property type="evidence" value="ECO:0007669"/>
    <property type="project" value="TreeGrafter"/>
</dbReference>
<dbReference type="RefSeq" id="WP_183368889.1">
    <property type="nucleotide sequence ID" value="NZ_BAABHL010000022.1"/>
</dbReference>